<proteinExistence type="predicted"/>
<accession>A0A8H6BU18</accession>
<evidence type="ECO:0000256" key="1">
    <source>
        <dbReference type="SAM" id="Phobius"/>
    </source>
</evidence>
<protein>
    <submittedName>
        <fullName evidence="2">Uncharacterized protein</fullName>
    </submittedName>
</protein>
<dbReference type="EMBL" id="JABWAD010000061">
    <property type="protein sequence ID" value="KAF6062769.1"/>
    <property type="molecule type" value="Genomic_DNA"/>
</dbReference>
<feature type="transmembrane region" description="Helical" evidence="1">
    <location>
        <begin position="194"/>
        <end position="219"/>
    </location>
</feature>
<evidence type="ECO:0000313" key="3">
    <source>
        <dbReference type="Proteomes" id="UP000536275"/>
    </source>
</evidence>
<keyword evidence="1" id="KW-1133">Transmembrane helix</keyword>
<organism evidence="2 3">
    <name type="scientific">Candida albicans</name>
    <name type="common">Yeast</name>
    <dbReference type="NCBI Taxonomy" id="5476"/>
    <lineage>
        <taxon>Eukaryota</taxon>
        <taxon>Fungi</taxon>
        <taxon>Dikarya</taxon>
        <taxon>Ascomycota</taxon>
        <taxon>Saccharomycotina</taxon>
        <taxon>Pichiomycetes</taxon>
        <taxon>Debaryomycetaceae</taxon>
        <taxon>Candida/Lodderomyces clade</taxon>
        <taxon>Candida</taxon>
    </lineage>
</organism>
<reference evidence="2 3" key="1">
    <citation type="submission" date="2020-03" db="EMBL/GenBank/DDBJ databases">
        <title>FDA dAtabase for Regulatory Grade micrObial Sequences (FDA-ARGOS): Supporting development and validation of Infectious Disease Dx tests.</title>
        <authorList>
            <person name="Campos J."/>
            <person name="Goldberg B."/>
            <person name="Tallon L."/>
            <person name="Sadzewicz L."/>
            <person name="Vavikolanu K."/>
            <person name="Mehta A."/>
            <person name="Aluvathingal J."/>
            <person name="Nadendla S."/>
            <person name="Nandy P."/>
            <person name="Geyer C."/>
            <person name="Yan Y."/>
            <person name="Sichtig H."/>
        </authorList>
    </citation>
    <scope>NUCLEOTIDE SEQUENCE [LARGE SCALE GENOMIC DNA]</scope>
    <source>
        <strain evidence="2 3">FDAARGOS_656</strain>
    </source>
</reference>
<gene>
    <name evidence="2" type="ORF">FOB64_005822</name>
</gene>
<keyword evidence="1" id="KW-0812">Transmembrane</keyword>
<name>A0A8H6BU18_CANAX</name>
<dbReference type="AlphaFoldDB" id="A0A8H6BU18"/>
<keyword evidence="1" id="KW-0472">Membrane</keyword>
<evidence type="ECO:0000313" key="2">
    <source>
        <dbReference type="EMBL" id="KAF6062769.1"/>
    </source>
</evidence>
<sequence>MIADFNSCMNHDGNNLGNSLSINYNHPGFNVNTDTKDEKEMFFHNCIWLIVFKFGQYLVDEFKTIIQKKSLTEQFLKYWHEYNFIFKIFKWNHYNSLKSLLISSINIVDKQIKALSHLKNDISVADLDKQQSKLKDELLLLNNYQLDELENFNSSNEVEAFYNSMNNFVNEIYSQTQSPSSLSQQSLRRSSSSAYFRTSLILSALIIIGFIFQTLFQYWTGEVIG</sequence>
<comment type="caution">
    <text evidence="2">The sequence shown here is derived from an EMBL/GenBank/DDBJ whole genome shotgun (WGS) entry which is preliminary data.</text>
</comment>
<dbReference type="Proteomes" id="UP000536275">
    <property type="component" value="Unassembled WGS sequence"/>
</dbReference>